<feature type="transmembrane region" description="Helical" evidence="1">
    <location>
        <begin position="88"/>
        <end position="108"/>
    </location>
</feature>
<name>A0ABM5LVC9_BACA1</name>
<dbReference type="InterPro" id="IPR017195">
    <property type="entry name" value="ABC_thiamin-permease_prd"/>
</dbReference>
<feature type="transmembrane region" description="Helical" evidence="1">
    <location>
        <begin position="41"/>
        <end position="60"/>
    </location>
</feature>
<evidence type="ECO:0000313" key="2">
    <source>
        <dbReference type="EMBL" id="ADP31821.1"/>
    </source>
</evidence>
<keyword evidence="1" id="KW-0472">Membrane</keyword>
<organism evidence="2 3">
    <name type="scientific">Bacillus atrophaeus (strain 1942)</name>
    <dbReference type="NCBI Taxonomy" id="720555"/>
    <lineage>
        <taxon>Bacteria</taxon>
        <taxon>Bacillati</taxon>
        <taxon>Bacillota</taxon>
        <taxon>Bacilli</taxon>
        <taxon>Bacillales</taxon>
        <taxon>Bacillaceae</taxon>
        <taxon>Bacillus</taxon>
    </lineage>
</organism>
<dbReference type="RefSeq" id="WP_003327368.1">
    <property type="nucleotide sequence ID" value="NC_014639.1"/>
</dbReference>
<dbReference type="EMBL" id="CP002207">
    <property type="protein sequence ID" value="ADP31821.1"/>
    <property type="molecule type" value="Genomic_DNA"/>
</dbReference>
<evidence type="ECO:0000256" key="1">
    <source>
        <dbReference type="SAM" id="Phobius"/>
    </source>
</evidence>
<proteinExistence type="predicted"/>
<reference evidence="2 3" key="1">
    <citation type="journal article" date="2011" name="Front. Microbiol.">
        <title>Genomic signatures of strain selection and enhancement in Bacillus atrophaeus var. globigii, a historical biowarfare simulant.</title>
        <authorList>
            <person name="Gibbons H.S."/>
            <person name="Broomall S.M."/>
            <person name="McNew L.A."/>
            <person name="Daligault H."/>
            <person name="Chapman C."/>
            <person name="Bruce D."/>
            <person name="Karavis M."/>
            <person name="Krepps M."/>
            <person name="McGregor P.A."/>
            <person name="Hong C."/>
            <person name="Park K.H."/>
            <person name="Akmal A."/>
            <person name="Feldman A."/>
            <person name="Lin J.S."/>
            <person name="Chang W.E."/>
            <person name="Higgs B.W."/>
            <person name="Demirev P."/>
            <person name="Lindquist J."/>
            <person name="Liem A."/>
            <person name="Fochler E."/>
            <person name="Read T.D."/>
            <person name="Tapia R."/>
            <person name="Johnson S."/>
            <person name="Bishop-Lilly K.A."/>
            <person name="Detter C."/>
            <person name="Han C."/>
            <person name="Sozhamannan S."/>
            <person name="Rosenzweig C.N."/>
            <person name="Skowronski E.W."/>
        </authorList>
    </citation>
    <scope>NUCLEOTIDE SEQUENCE [LARGE SCALE GENOMIC DNA]</scope>
    <source>
        <strain evidence="2 3">1942</strain>
    </source>
</reference>
<feature type="transmembrane region" description="Helical" evidence="1">
    <location>
        <begin position="115"/>
        <end position="138"/>
    </location>
</feature>
<dbReference type="Proteomes" id="UP000006867">
    <property type="component" value="Chromosome"/>
</dbReference>
<evidence type="ECO:0000313" key="3">
    <source>
        <dbReference type="Proteomes" id="UP000006867"/>
    </source>
</evidence>
<feature type="transmembrane region" description="Helical" evidence="1">
    <location>
        <begin position="144"/>
        <end position="163"/>
    </location>
</feature>
<keyword evidence="1" id="KW-1133">Transmembrane helix</keyword>
<sequence length="199" mass="21343">MKSWKVREIVVMSVISVVFAVIYLLFTHFGNVLAGFFGPMGYEPIYGIWFIVSIIAAYIIRKPGAALISETIAAFVECLLGNPSGPMVIVVGLVQGLGAEAVFLAARWRVYSLPILLLAGMGSSVTSFIYDLFVAGYAALSPGYLLLMLTIRLFSGALLAGLLGKVISDSLAYTGVLNGMALGKELKKKRKQVSQHAGF</sequence>
<dbReference type="Pfam" id="PF09819">
    <property type="entry name" value="ABC_cobalt"/>
    <property type="match status" value="1"/>
</dbReference>
<accession>A0ABM5LVC9</accession>
<feature type="transmembrane region" description="Helical" evidence="1">
    <location>
        <begin position="9"/>
        <end position="29"/>
    </location>
</feature>
<keyword evidence="1" id="KW-0812">Transmembrane</keyword>
<keyword evidence="3" id="KW-1185">Reference proteome</keyword>
<gene>
    <name evidence="2" type="ordered locus">BATR1942_04335</name>
</gene>
<dbReference type="PIRSF" id="PIRSF037394">
    <property type="entry name" value="ABC_thiamine-permease_YkoE_prd"/>
    <property type="match status" value="1"/>
</dbReference>
<protein>
    <submittedName>
        <fullName evidence="2">Thiamine transporter permease</fullName>
    </submittedName>
</protein>